<evidence type="ECO:0000256" key="3">
    <source>
        <dbReference type="SAM" id="MobiDB-lite"/>
    </source>
</evidence>
<keyword evidence="2" id="KW-0520">NAD</keyword>
<dbReference type="Gene3D" id="3.50.50.60">
    <property type="entry name" value="FAD/NAD(P)-binding domain"/>
    <property type="match status" value="1"/>
</dbReference>
<feature type="compositionally biased region" description="Polar residues" evidence="3">
    <location>
        <begin position="588"/>
        <end position="653"/>
    </location>
</feature>
<accession>A0A815TUT9</accession>
<feature type="transmembrane region" description="Helical" evidence="4">
    <location>
        <begin position="6"/>
        <end position="28"/>
    </location>
</feature>
<keyword evidence="4" id="KW-0472">Membrane</keyword>
<dbReference type="EMBL" id="CAJNON010002466">
    <property type="protein sequence ID" value="CAF1510895.1"/>
    <property type="molecule type" value="Genomic_DNA"/>
</dbReference>
<comment type="caution">
    <text evidence="5">The sequence shown here is derived from an EMBL/GenBank/DDBJ whole genome shotgun (WGS) entry which is preliminary data.</text>
</comment>
<keyword evidence="1" id="KW-0560">Oxidoreductase</keyword>
<sequence length="762" mass="87401">MSKNNISPLTVIVSGGGPVGLTFSLNLAMMMGKKVKITIYEGRWYTDENGIMRWRDKEQGNRRRDQVVSLQDHVIQQLPKYIRQGLFKNIDERVWPKSRNIPIREVEDRLFELIQPFVQTGQIKLVAERLEKETECIRQGCFDVLVGADGLESFVRKYSEIPLISEGTENACGVAFNIPKDIPLTEEPLPQALNCILTTSQTRFLVNSSYSRSGYLNIRLIEGEFLELNKYLQKCKDENKPWNIPDYNKELPSSPLWNVVREGLEYFKIPPQYVINIAPIKINVCYTSVVVRELRLDLPEEPNENCYENQNKKYKIVLVCLMGDAAMDVHFWSGRGMNTGMKSAIALARNIVRSCLSKSSSGEILLSTRCPYLHFLDYEGFMARLRARELQGRSLDVLIVPIDDCVIKAYFHTYLTQAHGGYVRKLIEKLKRTRDALEKLPDWPHRNRPVTDEELEGVAKRISPLAITQLAMADASLPRELSDIEILIEDTFPFDSHDYLPLPKSRFNKILKESILNKTSEKSTSHTILENASSIRILEKRTSRTISENPSSNRILEEPTSSRVLEEPLFTKILEKPISNRILEKPTSRTILENPSSNKISEKPTTNRVLEKSTSNKISEKSTSNRVLEKSTSNKISEKSTSNRTLEKTTSNRIPIHHHIQPVIIDTWPINNMDDGQISIEHNYYPTVSPRTPSRRKKFISNYMPSNGTTEIVYSNMPILSEINTIEVPIESTYPFYQQNYSNSSTHSNRVVTPWADFYIYQ</sequence>
<evidence type="ECO:0000256" key="2">
    <source>
        <dbReference type="ARBA" id="ARBA00023027"/>
    </source>
</evidence>
<name>A0A815TUT9_9BILA</name>
<evidence type="ECO:0000313" key="5">
    <source>
        <dbReference type="EMBL" id="CAF1510895.1"/>
    </source>
</evidence>
<gene>
    <name evidence="5" type="ORF">VCS650_LOCUS42764</name>
</gene>
<protein>
    <submittedName>
        <fullName evidence="5">Uncharacterized protein</fullName>
    </submittedName>
</protein>
<dbReference type="InterPro" id="IPR036188">
    <property type="entry name" value="FAD/NAD-bd_sf"/>
</dbReference>
<feature type="region of interest" description="Disordered" evidence="3">
    <location>
        <begin position="586"/>
        <end position="654"/>
    </location>
</feature>
<dbReference type="OrthoDB" id="10045821at2759"/>
<proteinExistence type="predicted"/>
<dbReference type="GO" id="GO:0016491">
    <property type="term" value="F:oxidoreductase activity"/>
    <property type="evidence" value="ECO:0007669"/>
    <property type="project" value="UniProtKB-KW"/>
</dbReference>
<evidence type="ECO:0000313" key="6">
    <source>
        <dbReference type="Proteomes" id="UP000663891"/>
    </source>
</evidence>
<keyword evidence="4" id="KW-0812">Transmembrane</keyword>
<keyword evidence="4" id="KW-1133">Transmembrane helix</keyword>
<dbReference type="PANTHER" id="PTHR43476">
    <property type="entry name" value="3-(3-HYDROXY-PHENYL)PROPIONATE/3-HYDROXYCINNAMIC ACID HYDROXYLASE"/>
    <property type="match status" value="1"/>
</dbReference>
<dbReference type="AlphaFoldDB" id="A0A815TUT9"/>
<evidence type="ECO:0000256" key="4">
    <source>
        <dbReference type="SAM" id="Phobius"/>
    </source>
</evidence>
<dbReference type="PANTHER" id="PTHR43476:SF4">
    <property type="entry name" value="BLR0106 PROTEIN"/>
    <property type="match status" value="1"/>
</dbReference>
<dbReference type="InterPro" id="IPR050631">
    <property type="entry name" value="PheA/TfdB_FAD_monoxygenase"/>
</dbReference>
<dbReference type="Proteomes" id="UP000663891">
    <property type="component" value="Unassembled WGS sequence"/>
</dbReference>
<reference evidence="5" key="1">
    <citation type="submission" date="2021-02" db="EMBL/GenBank/DDBJ databases">
        <authorList>
            <person name="Nowell W R."/>
        </authorList>
    </citation>
    <scope>NUCLEOTIDE SEQUENCE</scope>
</reference>
<evidence type="ECO:0000256" key="1">
    <source>
        <dbReference type="ARBA" id="ARBA00023002"/>
    </source>
</evidence>
<organism evidence="5 6">
    <name type="scientific">Adineta steineri</name>
    <dbReference type="NCBI Taxonomy" id="433720"/>
    <lineage>
        <taxon>Eukaryota</taxon>
        <taxon>Metazoa</taxon>
        <taxon>Spiralia</taxon>
        <taxon>Gnathifera</taxon>
        <taxon>Rotifera</taxon>
        <taxon>Eurotatoria</taxon>
        <taxon>Bdelloidea</taxon>
        <taxon>Adinetida</taxon>
        <taxon>Adinetidae</taxon>
        <taxon>Adineta</taxon>
    </lineage>
</organism>
<dbReference type="SUPFAM" id="SSF51905">
    <property type="entry name" value="FAD/NAD(P)-binding domain"/>
    <property type="match status" value="1"/>
</dbReference>